<sequence>MGHSPVYGVENSRRLKSCEGGGGLLLPTCEHRKHYQRKRERLFNKCNKFNQQQMEGKQDLHPKMASLGRMKQEYLDPLLLGQLLQHAEFDFLENIFDEQAAAAVSEWQALPEFVAASLIFQFFPETESETTQAWNMDLSCSHTQKGPQMDSIFAGTATAQVPGADSVG</sequence>
<dbReference type="AlphaFoldDB" id="A0AAD6RIX0"/>
<accession>A0AAD6RIX0</accession>
<evidence type="ECO:0000313" key="1">
    <source>
        <dbReference type="EMBL" id="KAJ7009693.1"/>
    </source>
</evidence>
<comment type="caution">
    <text evidence="1">The sequence shown here is derived from an EMBL/GenBank/DDBJ whole genome shotgun (WGS) entry which is preliminary data.</text>
</comment>
<reference evidence="1 2" key="1">
    <citation type="journal article" date="2023" name="Mol. Ecol. Resour.">
        <title>Chromosome-level genome assembly of a triploid poplar Populus alba 'Berolinensis'.</title>
        <authorList>
            <person name="Chen S."/>
            <person name="Yu Y."/>
            <person name="Wang X."/>
            <person name="Wang S."/>
            <person name="Zhang T."/>
            <person name="Zhou Y."/>
            <person name="He R."/>
            <person name="Meng N."/>
            <person name="Wang Y."/>
            <person name="Liu W."/>
            <person name="Liu Z."/>
            <person name="Liu J."/>
            <person name="Guo Q."/>
            <person name="Huang H."/>
            <person name="Sederoff R.R."/>
            <person name="Wang G."/>
            <person name="Qu G."/>
            <person name="Chen S."/>
        </authorList>
    </citation>
    <scope>NUCLEOTIDE SEQUENCE [LARGE SCALE GENOMIC DNA]</scope>
    <source>
        <strain evidence="1">SC-2020</strain>
    </source>
</reference>
<proteinExistence type="predicted"/>
<keyword evidence="2" id="KW-1185">Reference proteome</keyword>
<organism evidence="1 2">
    <name type="scientific">Populus alba x Populus x berolinensis</name>
    <dbReference type="NCBI Taxonomy" id="444605"/>
    <lineage>
        <taxon>Eukaryota</taxon>
        <taxon>Viridiplantae</taxon>
        <taxon>Streptophyta</taxon>
        <taxon>Embryophyta</taxon>
        <taxon>Tracheophyta</taxon>
        <taxon>Spermatophyta</taxon>
        <taxon>Magnoliopsida</taxon>
        <taxon>eudicotyledons</taxon>
        <taxon>Gunneridae</taxon>
        <taxon>Pentapetalae</taxon>
        <taxon>rosids</taxon>
        <taxon>fabids</taxon>
        <taxon>Malpighiales</taxon>
        <taxon>Salicaceae</taxon>
        <taxon>Saliceae</taxon>
        <taxon>Populus</taxon>
    </lineage>
</organism>
<evidence type="ECO:0000313" key="2">
    <source>
        <dbReference type="Proteomes" id="UP001164929"/>
    </source>
</evidence>
<name>A0AAD6RIX0_9ROSI</name>
<dbReference type="EMBL" id="JAQIZT010000001">
    <property type="protein sequence ID" value="KAJ7009693.1"/>
    <property type="molecule type" value="Genomic_DNA"/>
</dbReference>
<protein>
    <submittedName>
        <fullName evidence="1">Uncharacterized protein</fullName>
    </submittedName>
</protein>
<dbReference type="Proteomes" id="UP001164929">
    <property type="component" value="Chromosome 1"/>
</dbReference>
<gene>
    <name evidence="1" type="ORF">NC653_000407</name>
</gene>